<evidence type="ECO:0000313" key="7">
    <source>
        <dbReference type="Proteomes" id="UP000025241"/>
    </source>
</evidence>
<dbReference type="Gene3D" id="1.10.10.10">
    <property type="entry name" value="Winged helix-like DNA-binding domain superfamily/Winged helix DNA-binding domain"/>
    <property type="match status" value="1"/>
</dbReference>
<feature type="domain" description="HTH lysR-type" evidence="5">
    <location>
        <begin position="1"/>
        <end position="59"/>
    </location>
</feature>
<reference evidence="6 7" key="1">
    <citation type="submission" date="2013-03" db="EMBL/GenBank/DDBJ databases">
        <authorList>
            <person name="Linke B."/>
        </authorList>
    </citation>
    <scope>NUCLEOTIDE SEQUENCE [LARGE SCALE GENOMIC DNA]</scope>
    <source>
        <strain evidence="6 7">B13</strain>
    </source>
</reference>
<comment type="similarity">
    <text evidence="1">Belongs to the LysR transcriptional regulatory family.</text>
</comment>
<dbReference type="PANTHER" id="PTHR30537:SF5">
    <property type="entry name" value="HTH-TYPE TRANSCRIPTIONAL ACTIVATOR TTDR-RELATED"/>
    <property type="match status" value="1"/>
</dbReference>
<organism evidence="6 7">
    <name type="scientific">Pseudomonas knackmussii (strain DSM 6978 / CCUG 54928 / LMG 23759 / B13)</name>
    <dbReference type="NCBI Taxonomy" id="1301098"/>
    <lineage>
        <taxon>Bacteria</taxon>
        <taxon>Pseudomonadati</taxon>
        <taxon>Pseudomonadota</taxon>
        <taxon>Gammaproteobacteria</taxon>
        <taxon>Pseudomonadales</taxon>
        <taxon>Pseudomonadaceae</taxon>
        <taxon>Pseudomonas</taxon>
    </lineage>
</organism>
<dbReference type="InterPro" id="IPR005119">
    <property type="entry name" value="LysR_subst-bd"/>
</dbReference>
<reference evidence="6 7" key="2">
    <citation type="submission" date="2014-05" db="EMBL/GenBank/DDBJ databases">
        <title>Genome sequence of the 3-chlorobenzoate degrading bacterium Pseudomonas knackmussii B13 shows multiple evidence for horizontal gene transfer.</title>
        <authorList>
            <person name="Miyazaki R."/>
            <person name="Bertelli C."/>
            <person name="Falquet L."/>
            <person name="Robinson-Rechavi M."/>
            <person name="Gharib W."/>
            <person name="Roy S."/>
            <person name="Van der Meer J.R."/>
        </authorList>
    </citation>
    <scope>NUCLEOTIDE SEQUENCE [LARGE SCALE GENOMIC DNA]</scope>
    <source>
        <strain evidence="6 7">B13</strain>
    </source>
</reference>
<dbReference type="OrthoDB" id="9786526at2"/>
<dbReference type="FunFam" id="3.40.190.290:FF:000001">
    <property type="entry name" value="Transcriptional regulator, LysR family"/>
    <property type="match status" value="1"/>
</dbReference>
<evidence type="ECO:0000256" key="3">
    <source>
        <dbReference type="ARBA" id="ARBA00023125"/>
    </source>
</evidence>
<dbReference type="AlphaFoldDB" id="A0A024HE81"/>
<keyword evidence="4" id="KW-0804">Transcription</keyword>
<dbReference type="InterPro" id="IPR000847">
    <property type="entry name" value="LysR_HTH_N"/>
</dbReference>
<dbReference type="GO" id="GO:0003700">
    <property type="term" value="F:DNA-binding transcription factor activity"/>
    <property type="evidence" value="ECO:0007669"/>
    <property type="project" value="InterPro"/>
</dbReference>
<dbReference type="InterPro" id="IPR036388">
    <property type="entry name" value="WH-like_DNA-bd_sf"/>
</dbReference>
<dbReference type="RefSeq" id="WP_043250901.1">
    <property type="nucleotide sequence ID" value="NZ_HG322950.1"/>
</dbReference>
<evidence type="ECO:0000313" key="6">
    <source>
        <dbReference type="EMBL" id="CDF83151.1"/>
    </source>
</evidence>
<dbReference type="GO" id="GO:0003677">
    <property type="term" value="F:DNA binding"/>
    <property type="evidence" value="ECO:0007669"/>
    <property type="project" value="UniProtKB-KW"/>
</dbReference>
<dbReference type="EMBL" id="HG322950">
    <property type="protein sequence ID" value="CDF83151.1"/>
    <property type="molecule type" value="Genomic_DNA"/>
</dbReference>
<name>A0A024HE81_PSEKB</name>
<dbReference type="Pfam" id="PF03466">
    <property type="entry name" value="LysR_substrate"/>
    <property type="match status" value="1"/>
</dbReference>
<sequence>MDRYTLIRSFVLVADNGSFAAAALSEGVTPVVMGRRLDALEQHLGVKLMHRSTRGLQLTDLGEQYLERARSLLKDFDEADASVTRGGNSVRGHLVISAPAAFGRRHIAPHAPAFLARYPDLKLSFNFTDSLVDLVRQGYDMGIRIGEVTDPNYVAIKLFPNRRVVCGAPRYFELHGVPRTLEDLVRHNCLAFNLQGGQQRGWTFLRDGKQVAVRVSGNLDCNDGELLYDWVKQGLGIGWRSTWEIQAELKAGELVTVLDEYEIPAYDIQAVYPQQRYLPAKVRFFIDYLKAIYNTPGYWEARHS</sequence>
<dbReference type="SUPFAM" id="SSF53850">
    <property type="entry name" value="Periplasmic binding protein-like II"/>
    <property type="match status" value="1"/>
</dbReference>
<keyword evidence="2" id="KW-0805">Transcription regulation</keyword>
<dbReference type="InterPro" id="IPR058163">
    <property type="entry name" value="LysR-type_TF_proteobact-type"/>
</dbReference>
<dbReference type="CDD" id="cd08422">
    <property type="entry name" value="PBP2_CrgA_like"/>
    <property type="match status" value="1"/>
</dbReference>
<dbReference type="HOGENOM" id="CLU_039613_16_2_6"/>
<dbReference type="eggNOG" id="COG0583">
    <property type="taxonomic scope" value="Bacteria"/>
</dbReference>
<gene>
    <name evidence="6" type="ORF">PKB_1793</name>
</gene>
<proteinExistence type="inferred from homology"/>
<evidence type="ECO:0000259" key="5">
    <source>
        <dbReference type="PROSITE" id="PS50931"/>
    </source>
</evidence>
<dbReference type="FunFam" id="1.10.10.10:FF:000001">
    <property type="entry name" value="LysR family transcriptional regulator"/>
    <property type="match status" value="1"/>
</dbReference>
<dbReference type="PROSITE" id="PS50931">
    <property type="entry name" value="HTH_LYSR"/>
    <property type="match status" value="1"/>
</dbReference>
<evidence type="ECO:0000256" key="2">
    <source>
        <dbReference type="ARBA" id="ARBA00023015"/>
    </source>
</evidence>
<dbReference type="SUPFAM" id="SSF46785">
    <property type="entry name" value="Winged helix' DNA-binding domain"/>
    <property type="match status" value="1"/>
</dbReference>
<dbReference type="Gene3D" id="3.40.190.290">
    <property type="match status" value="1"/>
</dbReference>
<dbReference type="Pfam" id="PF00126">
    <property type="entry name" value="HTH_1"/>
    <property type="match status" value="1"/>
</dbReference>
<dbReference type="Proteomes" id="UP000025241">
    <property type="component" value="Chromosome I"/>
</dbReference>
<accession>A0A024HE81</accession>
<dbReference type="KEGG" id="pkc:PKB_1793"/>
<dbReference type="InterPro" id="IPR036390">
    <property type="entry name" value="WH_DNA-bd_sf"/>
</dbReference>
<dbReference type="STRING" id="1301098.PKB_1793"/>
<evidence type="ECO:0000256" key="4">
    <source>
        <dbReference type="ARBA" id="ARBA00023163"/>
    </source>
</evidence>
<protein>
    <submittedName>
        <fullName evidence="6">LysR family transcriptional regulator</fullName>
    </submittedName>
</protein>
<keyword evidence="3" id="KW-0238">DNA-binding</keyword>
<dbReference type="PANTHER" id="PTHR30537">
    <property type="entry name" value="HTH-TYPE TRANSCRIPTIONAL REGULATOR"/>
    <property type="match status" value="1"/>
</dbReference>
<evidence type="ECO:0000256" key="1">
    <source>
        <dbReference type="ARBA" id="ARBA00009437"/>
    </source>
</evidence>
<dbReference type="PATRIC" id="fig|1301098.3.peg.1787"/>
<keyword evidence="7" id="KW-1185">Reference proteome</keyword>